<feature type="region of interest" description="Disordered" evidence="1">
    <location>
        <begin position="168"/>
        <end position="189"/>
    </location>
</feature>
<evidence type="ECO:0000256" key="1">
    <source>
        <dbReference type="SAM" id="MobiDB-lite"/>
    </source>
</evidence>
<dbReference type="GeneID" id="117640528"/>
<dbReference type="InParanoid" id="A0A6P8ZI41"/>
<evidence type="ECO:0000313" key="2">
    <source>
        <dbReference type="Proteomes" id="UP000515158"/>
    </source>
</evidence>
<reference evidence="3" key="1">
    <citation type="submission" date="2025-08" db="UniProtKB">
        <authorList>
            <consortium name="RefSeq"/>
        </authorList>
    </citation>
    <scope>IDENTIFICATION</scope>
    <source>
        <tissue evidence="3">Total insect</tissue>
    </source>
</reference>
<dbReference type="OrthoDB" id="10531535at2759"/>
<dbReference type="RefSeq" id="XP_034232944.1">
    <property type="nucleotide sequence ID" value="XM_034377053.1"/>
</dbReference>
<dbReference type="AlphaFoldDB" id="A0A6P8ZI41"/>
<feature type="region of interest" description="Disordered" evidence="1">
    <location>
        <begin position="1"/>
        <end position="40"/>
    </location>
</feature>
<feature type="compositionally biased region" description="Polar residues" evidence="1">
    <location>
        <begin position="16"/>
        <end position="38"/>
    </location>
</feature>
<dbReference type="KEGG" id="tpal:117640528"/>
<sequence length="189" mass="20616">MEEEMDSALHDGNRSPPKNGSGSKPVTTSTPKTNSSGPALSDLQKLCNVILSNASVSGTNNSTLEVPPGENLVRVGEVLTLTRSQHMDAKLARTPSAMTMELIRVTFSDKRLKRSSYAGQKRTRNGVVEQKPSLKKYRSTKDIQNFVNQRFPHFTQSQFSHAVNACTGNNVGQTPKPKLVDLSDSEGED</sequence>
<name>A0A6P8ZI41_THRPL</name>
<dbReference type="Gene3D" id="1.10.10.2590">
    <property type="entry name" value="BEN domain"/>
    <property type="match status" value="1"/>
</dbReference>
<evidence type="ECO:0000313" key="3">
    <source>
        <dbReference type="RefSeq" id="XP_034232944.1"/>
    </source>
</evidence>
<accession>A0A6P8ZI41</accession>
<proteinExistence type="predicted"/>
<gene>
    <name evidence="3" type="primary">LOC117640528</name>
</gene>
<feature type="region of interest" description="Disordered" evidence="1">
    <location>
        <begin position="114"/>
        <end position="133"/>
    </location>
</feature>
<keyword evidence="2" id="KW-1185">Reference proteome</keyword>
<dbReference type="Proteomes" id="UP000515158">
    <property type="component" value="Unplaced"/>
</dbReference>
<protein>
    <submittedName>
        <fullName evidence="3">Uncharacterized protein LOC117640528</fullName>
    </submittedName>
</protein>
<organism evidence="3">
    <name type="scientific">Thrips palmi</name>
    <name type="common">Melon thrips</name>
    <dbReference type="NCBI Taxonomy" id="161013"/>
    <lineage>
        <taxon>Eukaryota</taxon>
        <taxon>Metazoa</taxon>
        <taxon>Ecdysozoa</taxon>
        <taxon>Arthropoda</taxon>
        <taxon>Hexapoda</taxon>
        <taxon>Insecta</taxon>
        <taxon>Pterygota</taxon>
        <taxon>Neoptera</taxon>
        <taxon>Paraneoptera</taxon>
        <taxon>Thysanoptera</taxon>
        <taxon>Terebrantia</taxon>
        <taxon>Thripoidea</taxon>
        <taxon>Thripidae</taxon>
        <taxon>Thrips</taxon>
    </lineage>
</organism>